<dbReference type="SUPFAM" id="SSF52047">
    <property type="entry name" value="RNI-like"/>
    <property type="match status" value="1"/>
</dbReference>
<dbReference type="HOGENOM" id="CLU_054192_0_0_11"/>
<dbReference type="STRING" id="479433.Caci_5587"/>
<dbReference type="Gene3D" id="3.80.10.10">
    <property type="entry name" value="Ribonuclease Inhibitor"/>
    <property type="match status" value="1"/>
</dbReference>
<dbReference type="InterPro" id="IPR047722">
    <property type="entry name" value="STM4015-like"/>
</dbReference>
<reference evidence="1 2" key="1">
    <citation type="journal article" date="2009" name="Stand. Genomic Sci.">
        <title>Complete genome sequence of Catenulispora acidiphila type strain (ID 139908).</title>
        <authorList>
            <person name="Copeland A."/>
            <person name="Lapidus A."/>
            <person name="Glavina Del Rio T."/>
            <person name="Nolan M."/>
            <person name="Lucas S."/>
            <person name="Chen F."/>
            <person name="Tice H."/>
            <person name="Cheng J.F."/>
            <person name="Bruce D."/>
            <person name="Goodwin L."/>
            <person name="Pitluck S."/>
            <person name="Mikhailova N."/>
            <person name="Pati A."/>
            <person name="Ivanova N."/>
            <person name="Mavromatis K."/>
            <person name="Chen A."/>
            <person name="Palaniappan K."/>
            <person name="Chain P."/>
            <person name="Land M."/>
            <person name="Hauser L."/>
            <person name="Chang Y.J."/>
            <person name="Jeffries C.D."/>
            <person name="Chertkov O."/>
            <person name="Brettin T."/>
            <person name="Detter J.C."/>
            <person name="Han C."/>
            <person name="Ali Z."/>
            <person name="Tindall B.J."/>
            <person name="Goker M."/>
            <person name="Bristow J."/>
            <person name="Eisen J.A."/>
            <person name="Markowitz V."/>
            <person name="Hugenholtz P."/>
            <person name="Kyrpides N.C."/>
            <person name="Klenk H.P."/>
        </authorList>
    </citation>
    <scope>NUCLEOTIDE SEQUENCE [LARGE SCALE GENOMIC DNA]</scope>
    <source>
        <strain evidence="2">DSM 44928 / JCM 14897 / NBRC 102108 / NRRL B-24433 / ID139908</strain>
    </source>
</reference>
<accession>C7QAX3</accession>
<keyword evidence="2" id="KW-1185">Reference proteome</keyword>
<dbReference type="InParanoid" id="C7QAX3"/>
<proteinExistence type="predicted"/>
<dbReference type="InterPro" id="IPR032675">
    <property type="entry name" value="LRR_dom_sf"/>
</dbReference>
<sequence>MIQDFRHDALTVFHGLPVFAFVHGEAAQLEPHGVPEDIESWAWRVGAAEYDGPDGEGIWALFLATVDTSRVRALTLGAWDSEMSGEGWPDYCGALIDAADRFPNLEALFVGDLPSEMSEVSWIEQADPAPLLAAFPNLVEFGMRGTSGLQIEPLVHDRLRELTIQTGGLPPQIVRAVGASKLPALTGLDLYLGTRIYDGGATAEDLAEILSGAAFPALRHLGLRNAEDTDALAAALAHAPVVARLESLDLALGMLGDDGAAALLAGQPLTHLRRLDLHHHWLSEAMIERLWQALPDVDVDVDEALLERDRDRFIAVAE</sequence>
<dbReference type="Proteomes" id="UP000000851">
    <property type="component" value="Chromosome"/>
</dbReference>
<evidence type="ECO:0000313" key="1">
    <source>
        <dbReference type="EMBL" id="ACU74446.1"/>
    </source>
</evidence>
<organism evidence="1 2">
    <name type="scientific">Catenulispora acidiphila (strain DSM 44928 / JCM 14897 / NBRC 102108 / NRRL B-24433 / ID139908)</name>
    <dbReference type="NCBI Taxonomy" id="479433"/>
    <lineage>
        <taxon>Bacteria</taxon>
        <taxon>Bacillati</taxon>
        <taxon>Actinomycetota</taxon>
        <taxon>Actinomycetes</taxon>
        <taxon>Catenulisporales</taxon>
        <taxon>Catenulisporaceae</taxon>
        <taxon>Catenulispora</taxon>
    </lineage>
</organism>
<evidence type="ECO:0000313" key="2">
    <source>
        <dbReference type="Proteomes" id="UP000000851"/>
    </source>
</evidence>
<dbReference type="EMBL" id="CP001700">
    <property type="protein sequence ID" value="ACU74446.1"/>
    <property type="molecule type" value="Genomic_DNA"/>
</dbReference>
<dbReference type="RefSeq" id="WP_015794175.1">
    <property type="nucleotide sequence ID" value="NC_013131.1"/>
</dbReference>
<dbReference type="NCBIfam" id="NF038076">
    <property type="entry name" value="fam_STM4015"/>
    <property type="match status" value="1"/>
</dbReference>
<name>C7QAX3_CATAD</name>
<dbReference type="eggNOG" id="COG4886">
    <property type="taxonomic scope" value="Bacteria"/>
</dbReference>
<gene>
    <name evidence="1" type="ordered locus">Caci_5587</name>
</gene>
<dbReference type="AlphaFoldDB" id="C7QAX3"/>
<dbReference type="KEGG" id="cai:Caci_5587"/>
<evidence type="ECO:0008006" key="3">
    <source>
        <dbReference type="Google" id="ProtNLM"/>
    </source>
</evidence>
<protein>
    <recommendedName>
        <fullName evidence="3">Cytoplasmic protein</fullName>
    </recommendedName>
</protein>